<dbReference type="OrthoDB" id="5522043at2"/>
<sequence length="152" mass="16435">MELDRSLVGSATAPFVVEVEKGAIRAFADAIGDDNRLARDEDFARSKGYGGLVAPPTFPASFRPPERQPWLLGLDEGRILAGEQYFKYARPVVSGDVLTCRLHFVRVDEKAGRSGAMLLVVQELRAADAHGDLVVANGRVVIYRAAGRLPAA</sequence>
<dbReference type="InterPro" id="IPR016709">
    <property type="entry name" value="HadA-like"/>
</dbReference>
<dbReference type="InterPro" id="IPR029069">
    <property type="entry name" value="HotDog_dom_sf"/>
</dbReference>
<dbReference type="Gene3D" id="3.10.129.10">
    <property type="entry name" value="Hotdog Thioesterase"/>
    <property type="match status" value="1"/>
</dbReference>
<dbReference type="RefSeq" id="WP_073102559.1">
    <property type="nucleotide sequence ID" value="NZ_FQXE01000003.1"/>
</dbReference>
<feature type="domain" description="FAS1-like dehydratase" evidence="1">
    <location>
        <begin position="6"/>
        <end position="135"/>
    </location>
</feature>
<dbReference type="CDD" id="cd03441">
    <property type="entry name" value="R_hydratase_like"/>
    <property type="match status" value="1"/>
</dbReference>
<dbReference type="PIRSF" id="PIRSF018072">
    <property type="entry name" value="UCP018072"/>
    <property type="match status" value="1"/>
</dbReference>
<accession>A0A1M5TK83</accession>
<dbReference type="STRING" id="658167.SAMN04488135_103407"/>
<dbReference type="InterPro" id="IPR039569">
    <property type="entry name" value="FAS1-like_DH_region"/>
</dbReference>
<keyword evidence="3" id="KW-1185">Reference proteome</keyword>
<gene>
    <name evidence="2" type="ORF">SAMN04488135_103407</name>
</gene>
<dbReference type="SUPFAM" id="SSF54637">
    <property type="entry name" value="Thioesterase/thiol ester dehydrase-isomerase"/>
    <property type="match status" value="1"/>
</dbReference>
<evidence type="ECO:0000259" key="1">
    <source>
        <dbReference type="Pfam" id="PF13452"/>
    </source>
</evidence>
<evidence type="ECO:0000313" key="3">
    <source>
        <dbReference type="Proteomes" id="UP000184226"/>
    </source>
</evidence>
<name>A0A1M5TK83_9BURK</name>
<dbReference type="Proteomes" id="UP000184226">
    <property type="component" value="Unassembled WGS sequence"/>
</dbReference>
<organism evidence="2 3">
    <name type="scientific">Pollutimonas bauzanensis</name>
    <dbReference type="NCBI Taxonomy" id="658167"/>
    <lineage>
        <taxon>Bacteria</taxon>
        <taxon>Pseudomonadati</taxon>
        <taxon>Pseudomonadota</taxon>
        <taxon>Betaproteobacteria</taxon>
        <taxon>Burkholderiales</taxon>
        <taxon>Alcaligenaceae</taxon>
        <taxon>Pollutimonas</taxon>
    </lineage>
</organism>
<reference evidence="2 3" key="1">
    <citation type="submission" date="2016-11" db="EMBL/GenBank/DDBJ databases">
        <authorList>
            <person name="Jaros S."/>
            <person name="Januszkiewicz K."/>
            <person name="Wedrychowicz H."/>
        </authorList>
    </citation>
    <scope>NUCLEOTIDE SEQUENCE [LARGE SCALE GENOMIC DNA]</scope>
    <source>
        <strain evidence="2 3">CGMCC 1.10190</strain>
    </source>
</reference>
<dbReference type="EMBL" id="FQXE01000003">
    <property type="protein sequence ID" value="SHH51182.1"/>
    <property type="molecule type" value="Genomic_DNA"/>
</dbReference>
<protein>
    <submittedName>
        <fullName evidence="2">Acyl dehydratase</fullName>
    </submittedName>
</protein>
<evidence type="ECO:0000313" key="2">
    <source>
        <dbReference type="EMBL" id="SHH51182.1"/>
    </source>
</evidence>
<proteinExistence type="predicted"/>
<dbReference type="AlphaFoldDB" id="A0A1M5TK83"/>
<dbReference type="Pfam" id="PF13452">
    <property type="entry name" value="FAS1_DH_region"/>
    <property type="match status" value="1"/>
</dbReference>